<accession>A0A4Y7LHR6</accession>
<reference evidence="1 2" key="1">
    <citation type="journal article" date="2018" name="Science">
        <title>The opium poppy genome and morphinan production.</title>
        <authorList>
            <person name="Guo L."/>
            <person name="Winzer T."/>
            <person name="Yang X."/>
            <person name="Li Y."/>
            <person name="Ning Z."/>
            <person name="He Z."/>
            <person name="Teodor R."/>
            <person name="Lu Y."/>
            <person name="Bowser T.A."/>
            <person name="Graham I.A."/>
            <person name="Ye K."/>
        </authorList>
    </citation>
    <scope>NUCLEOTIDE SEQUENCE [LARGE SCALE GENOMIC DNA]</scope>
    <source>
        <strain evidence="2">cv. HN1</strain>
        <tissue evidence="1">Leaves</tissue>
    </source>
</reference>
<evidence type="ECO:0000313" key="2">
    <source>
        <dbReference type="Proteomes" id="UP000316621"/>
    </source>
</evidence>
<name>A0A4Y7LHR6_PAPSO</name>
<protein>
    <submittedName>
        <fullName evidence="1">Uncharacterized protein</fullName>
    </submittedName>
</protein>
<gene>
    <name evidence="1" type="ORF">C5167_046601</name>
</gene>
<dbReference type="Gramene" id="RZC83811">
    <property type="protein sequence ID" value="RZC83811"/>
    <property type="gene ID" value="C5167_046601"/>
</dbReference>
<keyword evidence="2" id="KW-1185">Reference proteome</keyword>
<dbReference type="Proteomes" id="UP000316621">
    <property type="component" value="Chromosome 11"/>
</dbReference>
<dbReference type="EMBL" id="CM010725">
    <property type="protein sequence ID" value="RZC83811.1"/>
    <property type="molecule type" value="Genomic_DNA"/>
</dbReference>
<dbReference type="PANTHER" id="PTHR34119">
    <property type="entry name" value="HYDROXYPROLINE-RICH GLYCOPROTEIN-LIKE"/>
    <property type="match status" value="1"/>
</dbReference>
<sequence length="227" mass="25633">MESSWEKMKGIALSQHQNHKKADKRLFFRPCPKILLDDITQASEDMHYMRKCTDNILYAAVAAANSASGNLLDIRNSPSLCEKWEVKQQCDGKRNVYRGLLATQREKEMSRSFKGETFLSHQLQAASNEYEREAICFISCLKSLKEAQTRSSLTQGIQHHDAQISLFSKGLKALQAVDWEARPVAKHRHKVTTLLSLGIARTKDVQACVELAVIYGVHCPCNPKSRS</sequence>
<evidence type="ECO:0000313" key="1">
    <source>
        <dbReference type="EMBL" id="RZC83811.1"/>
    </source>
</evidence>
<organism evidence="1 2">
    <name type="scientific">Papaver somniferum</name>
    <name type="common">Opium poppy</name>
    <dbReference type="NCBI Taxonomy" id="3469"/>
    <lineage>
        <taxon>Eukaryota</taxon>
        <taxon>Viridiplantae</taxon>
        <taxon>Streptophyta</taxon>
        <taxon>Embryophyta</taxon>
        <taxon>Tracheophyta</taxon>
        <taxon>Spermatophyta</taxon>
        <taxon>Magnoliopsida</taxon>
        <taxon>Ranunculales</taxon>
        <taxon>Papaveraceae</taxon>
        <taxon>Papaveroideae</taxon>
        <taxon>Papaver</taxon>
    </lineage>
</organism>
<dbReference type="PANTHER" id="PTHR34119:SF1">
    <property type="entry name" value="OS04G0394700 PROTEIN"/>
    <property type="match status" value="1"/>
</dbReference>
<dbReference type="STRING" id="3469.A0A4Y7LHR6"/>
<proteinExistence type="predicted"/>
<dbReference type="AlphaFoldDB" id="A0A4Y7LHR6"/>
<dbReference type="InterPro" id="IPR037488">
    <property type="entry name" value="At2g33490-like"/>
</dbReference>